<dbReference type="InterPro" id="IPR016169">
    <property type="entry name" value="FAD-bd_PCMH_sub2"/>
</dbReference>
<feature type="domain" description="FAD-binding PCMH-type" evidence="7">
    <location>
        <begin position="81"/>
        <end position="252"/>
    </location>
</feature>
<dbReference type="InterPro" id="IPR016166">
    <property type="entry name" value="FAD-bd_PCMH"/>
</dbReference>
<keyword evidence="4" id="KW-0274">FAD</keyword>
<comment type="caution">
    <text evidence="8">The sequence shown here is derived from an EMBL/GenBank/DDBJ whole genome shotgun (WGS) entry which is preliminary data.</text>
</comment>
<dbReference type="InterPro" id="IPR006094">
    <property type="entry name" value="Oxid_FAD_bind_N"/>
</dbReference>
<evidence type="ECO:0000256" key="4">
    <source>
        <dbReference type="ARBA" id="ARBA00022827"/>
    </source>
</evidence>
<reference evidence="8" key="2">
    <citation type="submission" date="2023-05" db="EMBL/GenBank/DDBJ databases">
        <authorList>
            <consortium name="Lawrence Berkeley National Laboratory"/>
            <person name="Steindorff A."/>
            <person name="Hensen N."/>
            <person name="Bonometti L."/>
            <person name="Westerberg I."/>
            <person name="Brannstrom I.O."/>
            <person name="Guillou S."/>
            <person name="Cros-Aarteil S."/>
            <person name="Calhoun S."/>
            <person name="Haridas S."/>
            <person name="Kuo A."/>
            <person name="Mondo S."/>
            <person name="Pangilinan J."/>
            <person name="Riley R."/>
            <person name="Labutti K."/>
            <person name="Andreopoulos B."/>
            <person name="Lipzen A."/>
            <person name="Chen C."/>
            <person name="Yanf M."/>
            <person name="Daum C."/>
            <person name="Ng V."/>
            <person name="Clum A."/>
            <person name="Ohm R."/>
            <person name="Martin F."/>
            <person name="Silar P."/>
            <person name="Natvig D."/>
            <person name="Lalanne C."/>
            <person name="Gautier V."/>
            <person name="Ament-Velasquez S.L."/>
            <person name="Kruys A."/>
            <person name="Hutchinson M.I."/>
            <person name="Powell A.J."/>
            <person name="Barry K."/>
            <person name="Miller A.N."/>
            <person name="Grigoriev I.V."/>
            <person name="Debuchy R."/>
            <person name="Gladieux P."/>
            <person name="Thoren M.H."/>
            <person name="Johannesson H."/>
        </authorList>
    </citation>
    <scope>NUCLEOTIDE SEQUENCE</scope>
    <source>
        <strain evidence="8">CBS 731.68</strain>
    </source>
</reference>
<organism evidence="8 9">
    <name type="scientific">Parathielavia appendiculata</name>
    <dbReference type="NCBI Taxonomy" id="2587402"/>
    <lineage>
        <taxon>Eukaryota</taxon>
        <taxon>Fungi</taxon>
        <taxon>Dikarya</taxon>
        <taxon>Ascomycota</taxon>
        <taxon>Pezizomycotina</taxon>
        <taxon>Sordariomycetes</taxon>
        <taxon>Sordariomycetidae</taxon>
        <taxon>Sordariales</taxon>
        <taxon>Chaetomiaceae</taxon>
        <taxon>Parathielavia</taxon>
    </lineage>
</organism>
<dbReference type="EMBL" id="MU853240">
    <property type="protein sequence ID" value="KAK4120303.1"/>
    <property type="molecule type" value="Genomic_DNA"/>
</dbReference>
<evidence type="ECO:0000313" key="8">
    <source>
        <dbReference type="EMBL" id="KAK4120303.1"/>
    </source>
</evidence>
<dbReference type="Gene3D" id="3.40.462.20">
    <property type="match status" value="1"/>
</dbReference>
<dbReference type="PROSITE" id="PS51387">
    <property type="entry name" value="FAD_PCMH"/>
    <property type="match status" value="1"/>
</dbReference>
<evidence type="ECO:0000256" key="3">
    <source>
        <dbReference type="ARBA" id="ARBA00022630"/>
    </source>
</evidence>
<evidence type="ECO:0000256" key="2">
    <source>
        <dbReference type="ARBA" id="ARBA00005466"/>
    </source>
</evidence>
<accession>A0AAN6TTD6</accession>
<dbReference type="Gene3D" id="3.30.43.10">
    <property type="entry name" value="Uridine Diphospho-n-acetylenolpyruvylglucosamine Reductase, domain 2"/>
    <property type="match status" value="1"/>
</dbReference>
<protein>
    <submittedName>
        <fullName evidence="8">FAD-binding domain-containing protein</fullName>
    </submittedName>
</protein>
<dbReference type="Pfam" id="PF08031">
    <property type="entry name" value="BBE"/>
    <property type="match status" value="1"/>
</dbReference>
<keyword evidence="3" id="KW-0285">Flavoprotein</keyword>
<dbReference type="RefSeq" id="XP_062644074.1">
    <property type="nucleotide sequence ID" value="XM_062793705.1"/>
</dbReference>
<name>A0AAN6TTD6_9PEZI</name>
<dbReference type="GO" id="GO:0016491">
    <property type="term" value="F:oxidoreductase activity"/>
    <property type="evidence" value="ECO:0007669"/>
    <property type="project" value="UniProtKB-KW"/>
</dbReference>
<comment type="similarity">
    <text evidence="2">Belongs to the oxygen-dependent FAD-linked oxidoreductase family.</text>
</comment>
<dbReference type="InterPro" id="IPR050416">
    <property type="entry name" value="FAD-linked_Oxidoreductase"/>
</dbReference>
<evidence type="ECO:0000259" key="7">
    <source>
        <dbReference type="PROSITE" id="PS51387"/>
    </source>
</evidence>
<keyword evidence="6" id="KW-0732">Signal</keyword>
<keyword evidence="5" id="KW-0560">Oxidoreductase</keyword>
<feature type="signal peptide" evidence="6">
    <location>
        <begin position="1"/>
        <end position="27"/>
    </location>
</feature>
<gene>
    <name evidence="8" type="ORF">N657DRAFT_649371</name>
</gene>
<dbReference type="InterPro" id="IPR012951">
    <property type="entry name" value="BBE"/>
</dbReference>
<dbReference type="InterPro" id="IPR016167">
    <property type="entry name" value="FAD-bd_PCMH_sub1"/>
</dbReference>
<dbReference type="SUPFAM" id="SSF56176">
    <property type="entry name" value="FAD-binding/transporter-associated domain-like"/>
    <property type="match status" value="1"/>
</dbReference>
<dbReference type="PANTHER" id="PTHR42973:SF9">
    <property type="entry name" value="FAD-BINDING PCMH-TYPE DOMAIN-CONTAINING PROTEIN-RELATED"/>
    <property type="match status" value="1"/>
</dbReference>
<reference evidence="8" key="1">
    <citation type="journal article" date="2023" name="Mol. Phylogenet. Evol.">
        <title>Genome-scale phylogeny and comparative genomics of the fungal order Sordariales.</title>
        <authorList>
            <person name="Hensen N."/>
            <person name="Bonometti L."/>
            <person name="Westerberg I."/>
            <person name="Brannstrom I.O."/>
            <person name="Guillou S."/>
            <person name="Cros-Aarteil S."/>
            <person name="Calhoun S."/>
            <person name="Haridas S."/>
            <person name="Kuo A."/>
            <person name="Mondo S."/>
            <person name="Pangilinan J."/>
            <person name="Riley R."/>
            <person name="LaButti K."/>
            <person name="Andreopoulos B."/>
            <person name="Lipzen A."/>
            <person name="Chen C."/>
            <person name="Yan M."/>
            <person name="Daum C."/>
            <person name="Ng V."/>
            <person name="Clum A."/>
            <person name="Steindorff A."/>
            <person name="Ohm R.A."/>
            <person name="Martin F."/>
            <person name="Silar P."/>
            <person name="Natvig D.O."/>
            <person name="Lalanne C."/>
            <person name="Gautier V."/>
            <person name="Ament-Velasquez S.L."/>
            <person name="Kruys A."/>
            <person name="Hutchinson M.I."/>
            <person name="Powell A.J."/>
            <person name="Barry K."/>
            <person name="Miller A.N."/>
            <person name="Grigoriev I.V."/>
            <person name="Debuchy R."/>
            <person name="Gladieux P."/>
            <person name="Hiltunen Thoren M."/>
            <person name="Johannesson H."/>
        </authorList>
    </citation>
    <scope>NUCLEOTIDE SEQUENCE</scope>
    <source>
        <strain evidence="8">CBS 731.68</strain>
    </source>
</reference>
<comment type="cofactor">
    <cofactor evidence="1">
        <name>FAD</name>
        <dbReference type="ChEBI" id="CHEBI:57692"/>
    </cofactor>
</comment>
<dbReference type="Pfam" id="PF01565">
    <property type="entry name" value="FAD_binding_4"/>
    <property type="match status" value="1"/>
</dbReference>
<dbReference type="AlphaFoldDB" id="A0AAN6TTD6"/>
<dbReference type="Proteomes" id="UP001302602">
    <property type="component" value="Unassembled WGS sequence"/>
</dbReference>
<keyword evidence="9" id="KW-1185">Reference proteome</keyword>
<dbReference type="GO" id="GO:0071949">
    <property type="term" value="F:FAD binding"/>
    <property type="evidence" value="ECO:0007669"/>
    <property type="project" value="InterPro"/>
</dbReference>
<evidence type="ECO:0000256" key="6">
    <source>
        <dbReference type="SAM" id="SignalP"/>
    </source>
</evidence>
<dbReference type="Gene3D" id="3.30.465.10">
    <property type="match status" value="1"/>
</dbReference>
<evidence type="ECO:0000256" key="5">
    <source>
        <dbReference type="ARBA" id="ARBA00023002"/>
    </source>
</evidence>
<dbReference type="PANTHER" id="PTHR42973">
    <property type="entry name" value="BINDING OXIDOREDUCTASE, PUTATIVE (AFU_ORTHOLOGUE AFUA_1G17690)-RELATED"/>
    <property type="match status" value="1"/>
</dbReference>
<sequence length="518" mass="57431">MAIRLPPLNPGHLLALLISIVTTLAIAHLPHAHHDTYHSYDPPQDIQSLKASLSPTAQLLLPNDPAFKTHLNHRWSTNPLNTPSPSLILLATTESDISHAIRYANAHNVPFLATAGGHGTNAFLSDFNGGVLISLRNLTKFEPSPHGRTAIVGGGLLSQQVVERLWQEGKETTTGLCGCVSYSGPAMGGGHGFLQGRYGLVADQVVSVRVVLANGEVVVASEEENGDLFWALRGAGHNFGVVTEFTVRIHDVEEARRNWVWEQFIFEGERLEEVYTLANEMMEYQPVEMVSWSVWRMVEDVDPGKPSIVVIVFFNGPLEDSREYTQPIHNLGPAAYAFKVTEYPGLNAVLGVDLSGSECQPQGTALLRAADVDRYEIIALRNWFETFGKMLATEEGLAKSVCILEGYGVQGVQAVPSDSTAFPHRDKRLLLAPSVQYDIVGNSTLDREAERWSKAMEKAAFGSAQRRTYVNYASGDESLQAMYGYEPWRLQRLRALKRKYDPENRFRFFAPIVRDDRS</sequence>
<feature type="chain" id="PRO_5043010483" evidence="6">
    <location>
        <begin position="28"/>
        <end position="518"/>
    </location>
</feature>
<evidence type="ECO:0000256" key="1">
    <source>
        <dbReference type="ARBA" id="ARBA00001974"/>
    </source>
</evidence>
<dbReference type="InterPro" id="IPR036318">
    <property type="entry name" value="FAD-bd_PCMH-like_sf"/>
</dbReference>
<dbReference type="GeneID" id="87830474"/>
<proteinExistence type="inferred from homology"/>
<evidence type="ECO:0000313" key="9">
    <source>
        <dbReference type="Proteomes" id="UP001302602"/>
    </source>
</evidence>